<protein>
    <submittedName>
        <fullName evidence="4">Phospholipase A2</fullName>
    </submittedName>
</protein>
<evidence type="ECO:0000259" key="3">
    <source>
        <dbReference type="Pfam" id="PF01757"/>
    </source>
</evidence>
<evidence type="ECO:0000313" key="5">
    <source>
        <dbReference type="Proteomes" id="UP001205311"/>
    </source>
</evidence>
<feature type="region of interest" description="Disordered" evidence="1">
    <location>
        <begin position="257"/>
        <end position="278"/>
    </location>
</feature>
<dbReference type="RefSeq" id="WP_253672314.1">
    <property type="nucleotide sequence ID" value="NZ_JAMTCP010000042.1"/>
</dbReference>
<accession>A0ABT1I106</accession>
<feature type="transmembrane region" description="Helical" evidence="2">
    <location>
        <begin position="285"/>
        <end position="306"/>
    </location>
</feature>
<dbReference type="InterPro" id="IPR015141">
    <property type="entry name" value="PLipase_A2_prok/fun"/>
</dbReference>
<gene>
    <name evidence="4" type="ORF">LX15_005190</name>
</gene>
<feature type="transmembrane region" description="Helical" evidence="2">
    <location>
        <begin position="523"/>
        <end position="543"/>
    </location>
</feature>
<feature type="transmembrane region" description="Helical" evidence="2">
    <location>
        <begin position="221"/>
        <end position="238"/>
    </location>
</feature>
<dbReference type="InterPro" id="IPR002656">
    <property type="entry name" value="Acyl_transf_3_dom"/>
</dbReference>
<dbReference type="Pfam" id="PF01757">
    <property type="entry name" value="Acyl_transf_3"/>
    <property type="match status" value="1"/>
</dbReference>
<dbReference type="Gene3D" id="1.20.90.10">
    <property type="entry name" value="Phospholipase A2 domain"/>
    <property type="match status" value="1"/>
</dbReference>
<feature type="transmembrane region" description="Helical" evidence="2">
    <location>
        <begin position="451"/>
        <end position="471"/>
    </location>
</feature>
<comment type="caution">
    <text evidence="4">The sequence shown here is derived from an EMBL/GenBank/DDBJ whole genome shotgun (WGS) entry which is preliminary data.</text>
</comment>
<name>A0ABT1I106_STRSD</name>
<evidence type="ECO:0000313" key="4">
    <source>
        <dbReference type="EMBL" id="MCP2261464.1"/>
    </source>
</evidence>
<keyword evidence="5" id="KW-1185">Reference proteome</keyword>
<proteinExistence type="predicted"/>
<dbReference type="Pfam" id="PF09056">
    <property type="entry name" value="Phospholip_A2_3"/>
    <property type="match status" value="1"/>
</dbReference>
<dbReference type="SUPFAM" id="SSF48619">
    <property type="entry name" value="Phospholipase A2, PLA2"/>
    <property type="match status" value="1"/>
</dbReference>
<evidence type="ECO:0000256" key="2">
    <source>
        <dbReference type="SAM" id="Phobius"/>
    </source>
</evidence>
<feature type="domain" description="Acyltransferase 3" evidence="3">
    <location>
        <begin position="314"/>
        <end position="609"/>
    </location>
</feature>
<evidence type="ECO:0000256" key="1">
    <source>
        <dbReference type="SAM" id="MobiDB-lite"/>
    </source>
</evidence>
<feature type="transmembrane region" description="Helical" evidence="2">
    <location>
        <begin position="318"/>
        <end position="338"/>
    </location>
</feature>
<keyword evidence="2" id="KW-0812">Transmembrane</keyword>
<feature type="transmembrane region" description="Helical" evidence="2">
    <location>
        <begin position="592"/>
        <end position="611"/>
    </location>
</feature>
<keyword evidence="2" id="KW-0472">Membrane</keyword>
<keyword evidence="2" id="KW-1133">Transmembrane helix</keyword>
<feature type="transmembrane region" description="Helical" evidence="2">
    <location>
        <begin position="483"/>
        <end position="503"/>
    </location>
</feature>
<sequence length="746" mass="79237">MSSEDHAPPAPIAARAPRPAARRPSWRVPLAPWRLSRLPLPLRAVTLVLAVFAAGLMLFRPASPAEGPPDPSVAGAARVLDAMNHPSPDRDPLADLPDDFAHLLGYQPVTVRFPDGNLRAIHPRGDCSSPGGATRFDFDAGCKAHDLGYDVLRYADKKGHPLGQDARRGVDDQLGADMHARCSAQRGLEVPICHAVAETYSAGVGFNSWRQRYGPPSFEPMGAWSVGFAVIACLLVARRPGRLAHWWRDRRRPLTRAPVPADAPGAEPRASDATDQDAGAPAHGLPVVAVLFALLGLPLVVVLGWWDSGVARQPGLWLAAWGLQVLPIFFFAGGRSHLAAWRAVRGAGGGSVEFLVGRLAGLLRPVVAFVLVWLLLPAALGLLGGQEEQMDELGWMVARPLWYLGVYLLVTAATPVTAWLHRRLGWAVPFTLIALTVAVDLARLVTDQALLGYPNVLLVGLLVHQLGFCHADGSLSRLSRPTLVATAAAGLGVLVVLAATGAYPRDLGGVPGTSVSGLNPWAVTALALAAWQIPLVLSLREPAARWLTRRRWARGVARLGDTPVSLYLWHLAVVLVGVELLSMLGLNVPWTGPGWLGVLLALLAVLVVVLRRLERDTLPAAAGRIASPHGRVAAVLGLGYAALGIVGFVATGFAAGPHGRTVLFLQVDTMQNLLHLLLGVYLVRTTRAGLSGRWLPWLLTAVASVPPMLLPGVSGAGLALHSTTLAVAVVMALAPRRRVIPGLRPV</sequence>
<dbReference type="Proteomes" id="UP001205311">
    <property type="component" value="Unassembled WGS sequence"/>
</dbReference>
<organism evidence="4 5">
    <name type="scientific">Streptoalloteichus tenebrarius (strain ATCC 17920 / DSM 40477 / JCM 4838 / CBS 697.72 / NBRC 16177 / NCIMB 11028 / NRRL B-12390 / A12253. 1 / ISP 5477)</name>
    <name type="common">Streptomyces tenebrarius</name>
    <dbReference type="NCBI Taxonomy" id="1933"/>
    <lineage>
        <taxon>Bacteria</taxon>
        <taxon>Bacillati</taxon>
        <taxon>Actinomycetota</taxon>
        <taxon>Actinomycetes</taxon>
        <taxon>Pseudonocardiales</taxon>
        <taxon>Pseudonocardiaceae</taxon>
        <taxon>Streptoalloteichus</taxon>
    </lineage>
</organism>
<feature type="transmembrane region" description="Helical" evidence="2">
    <location>
        <begin position="359"/>
        <end position="380"/>
    </location>
</feature>
<feature type="transmembrane region" description="Helical" evidence="2">
    <location>
        <begin position="564"/>
        <end position="586"/>
    </location>
</feature>
<feature type="transmembrane region" description="Helical" evidence="2">
    <location>
        <begin position="632"/>
        <end position="655"/>
    </location>
</feature>
<dbReference type="InterPro" id="IPR036444">
    <property type="entry name" value="PLipase_A2_dom_sf"/>
</dbReference>
<reference evidence="4 5" key="1">
    <citation type="submission" date="2022-06" db="EMBL/GenBank/DDBJ databases">
        <title>Genomic Encyclopedia of Archaeal and Bacterial Type Strains, Phase II (KMG-II): from individual species to whole genera.</title>
        <authorList>
            <person name="Goeker M."/>
        </authorList>
    </citation>
    <scope>NUCLEOTIDE SEQUENCE [LARGE SCALE GENOMIC DNA]</scope>
    <source>
        <strain evidence="4 5">DSM 40477</strain>
    </source>
</reference>
<feature type="transmembrane region" description="Helical" evidence="2">
    <location>
        <begin position="716"/>
        <end position="734"/>
    </location>
</feature>
<feature type="transmembrane region" description="Helical" evidence="2">
    <location>
        <begin position="427"/>
        <end position="445"/>
    </location>
</feature>
<dbReference type="EMBL" id="JAMTCP010000042">
    <property type="protein sequence ID" value="MCP2261464.1"/>
    <property type="molecule type" value="Genomic_DNA"/>
</dbReference>
<feature type="transmembrane region" description="Helical" evidence="2">
    <location>
        <begin position="400"/>
        <end position="420"/>
    </location>
</feature>